<comment type="caution">
    <text evidence="3">The sequence shown here is derived from an EMBL/GenBank/DDBJ whole genome shotgun (WGS) entry which is preliminary data.</text>
</comment>
<dbReference type="InterPro" id="IPR011989">
    <property type="entry name" value="ARM-like"/>
</dbReference>
<organism evidence="3 4">
    <name type="scientific">Acer saccharum</name>
    <name type="common">Sugar maple</name>
    <dbReference type="NCBI Taxonomy" id="4024"/>
    <lineage>
        <taxon>Eukaryota</taxon>
        <taxon>Viridiplantae</taxon>
        <taxon>Streptophyta</taxon>
        <taxon>Embryophyta</taxon>
        <taxon>Tracheophyta</taxon>
        <taxon>Spermatophyta</taxon>
        <taxon>Magnoliopsida</taxon>
        <taxon>eudicotyledons</taxon>
        <taxon>Gunneridae</taxon>
        <taxon>Pentapetalae</taxon>
        <taxon>rosids</taxon>
        <taxon>malvids</taxon>
        <taxon>Sapindales</taxon>
        <taxon>Sapindaceae</taxon>
        <taxon>Hippocastanoideae</taxon>
        <taxon>Acereae</taxon>
        <taxon>Acer</taxon>
    </lineage>
</organism>
<evidence type="ECO:0000313" key="3">
    <source>
        <dbReference type="EMBL" id="KAK0596353.1"/>
    </source>
</evidence>
<dbReference type="InterPro" id="IPR039852">
    <property type="entry name" value="CAND1/CAND2"/>
</dbReference>
<accession>A0AA39VZ21</accession>
<reference evidence="3" key="1">
    <citation type="journal article" date="2022" name="Plant J.">
        <title>Strategies of tolerance reflected in two North American maple genomes.</title>
        <authorList>
            <person name="McEvoy S.L."/>
            <person name="Sezen U.U."/>
            <person name="Trouern-Trend A."/>
            <person name="McMahon S.M."/>
            <person name="Schaberg P.G."/>
            <person name="Yang J."/>
            <person name="Wegrzyn J.L."/>
            <person name="Swenson N.G."/>
        </authorList>
    </citation>
    <scope>NUCLEOTIDE SEQUENCE</scope>
    <source>
        <strain evidence="3">NS2018</strain>
    </source>
</reference>
<dbReference type="AlphaFoldDB" id="A0AA39VZ21"/>
<dbReference type="PANTHER" id="PTHR12696">
    <property type="entry name" value="TIP120"/>
    <property type="match status" value="1"/>
</dbReference>
<keyword evidence="2" id="KW-0833">Ubl conjugation pathway</keyword>
<keyword evidence="1" id="KW-0677">Repeat</keyword>
<protein>
    <submittedName>
        <fullName evidence="3">Uncharacterized protein</fullName>
    </submittedName>
</protein>
<dbReference type="EMBL" id="JAUESC010000004">
    <property type="protein sequence ID" value="KAK0596353.1"/>
    <property type="molecule type" value="Genomic_DNA"/>
</dbReference>
<reference evidence="3" key="2">
    <citation type="submission" date="2023-06" db="EMBL/GenBank/DDBJ databases">
        <authorList>
            <person name="Swenson N.G."/>
            <person name="Wegrzyn J.L."/>
            <person name="Mcevoy S.L."/>
        </authorList>
    </citation>
    <scope>NUCLEOTIDE SEQUENCE</scope>
    <source>
        <strain evidence="3">NS2018</strain>
        <tissue evidence="3">Leaf</tissue>
    </source>
</reference>
<gene>
    <name evidence="3" type="ORF">LWI29_014869</name>
</gene>
<dbReference type="Proteomes" id="UP001168877">
    <property type="component" value="Unassembled WGS sequence"/>
</dbReference>
<name>A0AA39VZ21_ACESA</name>
<dbReference type="GO" id="GO:0010265">
    <property type="term" value="P:SCF complex assembly"/>
    <property type="evidence" value="ECO:0007669"/>
    <property type="project" value="InterPro"/>
</dbReference>
<dbReference type="Gene3D" id="1.25.10.10">
    <property type="entry name" value="Leucine-rich Repeat Variant"/>
    <property type="match status" value="1"/>
</dbReference>
<evidence type="ECO:0000256" key="1">
    <source>
        <dbReference type="ARBA" id="ARBA00022737"/>
    </source>
</evidence>
<evidence type="ECO:0000256" key="2">
    <source>
        <dbReference type="ARBA" id="ARBA00022786"/>
    </source>
</evidence>
<keyword evidence="4" id="KW-1185">Reference proteome</keyword>
<proteinExistence type="predicted"/>
<evidence type="ECO:0000313" key="4">
    <source>
        <dbReference type="Proteomes" id="UP001168877"/>
    </source>
</evidence>
<sequence length="168" mass="19490">MLDSNPHMTYSYLKYLRKSYVDGFSAKKFLEDFICNVQMGMLYKTEFDKKVLTDLESVAKDELGFEEEVDISFMGHYFGHGRVVLGTQERNPRWLLKQEVPKIVKSINRQLREKSIKTKVVAFSVLRELVVVLPDSLANHIGSLIPGIEKALNVNKNSFKLKMKYYFV</sequence>